<evidence type="ECO:0000313" key="12">
    <source>
        <dbReference type="Proteomes" id="UP000198755"/>
    </source>
</evidence>
<dbReference type="AlphaFoldDB" id="A0A1I4ADG0"/>
<feature type="modified residue" description="N6-(pyridoxal phosphate)lysine" evidence="10">
    <location>
        <position position="271"/>
    </location>
</feature>
<dbReference type="PROSITE" id="PS00600">
    <property type="entry name" value="AA_TRANSFER_CLASS_3"/>
    <property type="match status" value="1"/>
</dbReference>
<dbReference type="PANTHER" id="PTHR42684:SF17">
    <property type="entry name" value="ADENOSYLMETHIONINE-8-AMINO-7-OXONONANOATE AMINOTRANSFERASE"/>
    <property type="match status" value="1"/>
</dbReference>
<feature type="binding site" evidence="10">
    <location>
        <begin position="115"/>
        <end position="116"/>
    </location>
    <ligand>
        <name>pyridoxal 5'-phosphate</name>
        <dbReference type="ChEBI" id="CHEBI:597326"/>
    </ligand>
</feature>
<keyword evidence="4 10" id="KW-0032">Aminotransferase</keyword>
<comment type="subcellular location">
    <subcellularLocation>
        <location evidence="10">Cytoplasm</location>
    </subcellularLocation>
</comment>
<dbReference type="Pfam" id="PF00202">
    <property type="entry name" value="Aminotran_3"/>
    <property type="match status" value="1"/>
</dbReference>
<dbReference type="InterPro" id="IPR015422">
    <property type="entry name" value="PyrdxlP-dep_Trfase_small"/>
</dbReference>
<dbReference type="InterPro" id="IPR015421">
    <property type="entry name" value="PyrdxlP-dep_Trfase_major"/>
</dbReference>
<keyword evidence="3" id="KW-0055">Arginine biosynthesis</keyword>
<evidence type="ECO:0000256" key="8">
    <source>
        <dbReference type="ARBA" id="ARBA00022898"/>
    </source>
</evidence>
<dbReference type="GO" id="GO:0004015">
    <property type="term" value="F:adenosylmethionine-8-amino-7-oxononanoate transaminase activity"/>
    <property type="evidence" value="ECO:0007669"/>
    <property type="project" value="UniProtKB-UniRule"/>
</dbReference>
<feature type="binding site" evidence="10">
    <location>
        <position position="305"/>
    </location>
    <ligand>
        <name>substrate</name>
    </ligand>
</feature>
<keyword evidence="8 10" id="KW-0663">Pyridoxal phosphate</keyword>
<name>A0A1I4ADG0_9HYPH</name>
<proteinExistence type="inferred from homology"/>
<dbReference type="EC" id="2.6.1.62" evidence="10"/>
<accession>A0A1I4ADG0</accession>
<dbReference type="InterPro" id="IPR005815">
    <property type="entry name" value="BioA"/>
</dbReference>
<dbReference type="InterPro" id="IPR015424">
    <property type="entry name" value="PyrdxlP-dep_Trfase"/>
</dbReference>
<evidence type="ECO:0000256" key="7">
    <source>
        <dbReference type="ARBA" id="ARBA00022756"/>
    </source>
</evidence>
<comment type="catalytic activity">
    <reaction evidence="9 10">
        <text>(8S)-8-amino-7-oxononanoate + S-adenosyl-L-methionine = S-adenosyl-4-methylsulfanyl-2-oxobutanoate + (7R,8S)-7,8-diammoniononanoate</text>
        <dbReference type="Rhea" id="RHEA:16861"/>
        <dbReference type="ChEBI" id="CHEBI:16490"/>
        <dbReference type="ChEBI" id="CHEBI:59789"/>
        <dbReference type="ChEBI" id="CHEBI:149468"/>
        <dbReference type="ChEBI" id="CHEBI:149469"/>
        <dbReference type="EC" id="2.6.1.62"/>
    </reaction>
</comment>
<dbReference type="NCBIfam" id="TIGR00508">
    <property type="entry name" value="bioA"/>
    <property type="match status" value="1"/>
</dbReference>
<comment type="subunit">
    <text evidence="10">Homodimer.</text>
</comment>
<feature type="binding site" evidence="10">
    <location>
        <position position="55"/>
    </location>
    <ligand>
        <name>substrate</name>
    </ligand>
</feature>
<comment type="function">
    <text evidence="10">Catalyzes the transfer of the alpha-amino group from S-adenosyl-L-methionine (SAM) to 7-keto-8-aminopelargonic acid (KAPA) to form 7,8-diaminopelargonic acid (DAPA). It is the only aminotransferase known to utilize SAM as an amino donor.</text>
</comment>
<dbReference type="PIRSF" id="PIRSF000521">
    <property type="entry name" value="Transaminase_4ab_Lys_Orn"/>
    <property type="match status" value="1"/>
</dbReference>
<dbReference type="CDD" id="cd00610">
    <property type="entry name" value="OAT_like"/>
    <property type="match status" value="1"/>
</dbReference>
<dbReference type="SUPFAM" id="SSF53383">
    <property type="entry name" value="PLP-dependent transferases"/>
    <property type="match status" value="1"/>
</dbReference>
<keyword evidence="10" id="KW-0963">Cytoplasm</keyword>
<comment type="cofactor">
    <cofactor evidence="1 10">
        <name>pyridoxal 5'-phosphate</name>
        <dbReference type="ChEBI" id="CHEBI:597326"/>
    </cofactor>
</comment>
<evidence type="ECO:0000256" key="1">
    <source>
        <dbReference type="ARBA" id="ARBA00001933"/>
    </source>
</evidence>
<keyword evidence="3" id="KW-0028">Amino-acid biosynthesis</keyword>
<evidence type="ECO:0000256" key="6">
    <source>
        <dbReference type="ARBA" id="ARBA00022691"/>
    </source>
</evidence>
<protein>
    <recommendedName>
        <fullName evidence="10">Adenosylmethionine-8-amino-7-oxononanoate aminotransferase</fullName>
        <ecNumber evidence="10">2.6.1.62</ecNumber>
    </recommendedName>
    <alternativeName>
        <fullName evidence="10">7,8-diamino-pelargonic acid aminotransferase</fullName>
        <shortName evidence="10">DAPA AT</shortName>
        <shortName evidence="10">DAPA aminotransferase</shortName>
    </alternativeName>
    <alternativeName>
        <fullName evidence="10">7,8-diaminononanoate synthase</fullName>
        <shortName evidence="10">DANS</shortName>
    </alternativeName>
    <alternativeName>
        <fullName evidence="10">Diaminopelargonic acid synthase</fullName>
    </alternativeName>
</protein>
<dbReference type="FunFam" id="3.40.640.10:FF:000004">
    <property type="entry name" value="Acetylornithine aminotransferase"/>
    <property type="match status" value="1"/>
</dbReference>
<dbReference type="HAMAP" id="MF_00834">
    <property type="entry name" value="BioA"/>
    <property type="match status" value="1"/>
</dbReference>
<dbReference type="EMBL" id="FOSN01000010">
    <property type="protein sequence ID" value="SFK54438.1"/>
    <property type="molecule type" value="Genomic_DNA"/>
</dbReference>
<evidence type="ECO:0000256" key="2">
    <source>
        <dbReference type="ARBA" id="ARBA00005063"/>
    </source>
</evidence>
<keyword evidence="12" id="KW-1185">Reference proteome</keyword>
<keyword evidence="5 10" id="KW-0808">Transferase</keyword>
<evidence type="ECO:0000256" key="9">
    <source>
        <dbReference type="ARBA" id="ARBA00048449"/>
    </source>
</evidence>
<dbReference type="STRING" id="1612308.SAMN05444581_11028"/>
<comment type="pathway">
    <text evidence="2 10">Cofactor biosynthesis; biotin biosynthesis; 7,8-diaminononanoate from 8-amino-7-oxononanoate (SAM route): step 1/1.</text>
</comment>
<dbReference type="GO" id="GO:0005737">
    <property type="term" value="C:cytoplasm"/>
    <property type="evidence" value="ECO:0007669"/>
    <property type="project" value="UniProtKB-SubCell"/>
</dbReference>
<feature type="binding site" evidence="10">
    <location>
        <position position="148"/>
    </location>
    <ligand>
        <name>substrate</name>
    </ligand>
</feature>
<dbReference type="PANTHER" id="PTHR42684">
    <property type="entry name" value="ADENOSYLMETHIONINE-8-AMINO-7-OXONONANOATE AMINOTRANSFERASE"/>
    <property type="match status" value="1"/>
</dbReference>
<dbReference type="OrthoDB" id="5288905at2"/>
<feature type="binding site" evidence="10">
    <location>
        <position position="389"/>
    </location>
    <ligand>
        <name>substrate</name>
    </ligand>
</feature>
<keyword evidence="7 10" id="KW-0093">Biotin biosynthesis</keyword>
<dbReference type="Gene3D" id="3.40.640.10">
    <property type="entry name" value="Type I PLP-dependent aspartate aminotransferase-like (Major domain)"/>
    <property type="match status" value="1"/>
</dbReference>
<evidence type="ECO:0000256" key="10">
    <source>
        <dbReference type="HAMAP-Rule" id="MF_00834"/>
    </source>
</evidence>
<dbReference type="Proteomes" id="UP000198755">
    <property type="component" value="Unassembled WGS sequence"/>
</dbReference>
<feature type="binding site" evidence="10">
    <location>
        <position position="242"/>
    </location>
    <ligand>
        <name>pyridoxal 5'-phosphate</name>
        <dbReference type="ChEBI" id="CHEBI:597326"/>
    </ligand>
</feature>
<evidence type="ECO:0000256" key="4">
    <source>
        <dbReference type="ARBA" id="ARBA00022576"/>
    </source>
</evidence>
<dbReference type="InterPro" id="IPR005814">
    <property type="entry name" value="Aminotrans_3"/>
</dbReference>
<dbReference type="GO" id="GO:0006526">
    <property type="term" value="P:L-arginine biosynthetic process"/>
    <property type="evidence" value="ECO:0007669"/>
    <property type="project" value="UniProtKB-KW"/>
</dbReference>
<dbReference type="Gene3D" id="3.90.1150.10">
    <property type="entry name" value="Aspartate Aminotransferase, domain 1"/>
    <property type="match status" value="1"/>
</dbReference>
<dbReference type="InterPro" id="IPR049704">
    <property type="entry name" value="Aminotrans_3_PPA_site"/>
</dbReference>
<reference evidence="11 12" key="1">
    <citation type="submission" date="2016-10" db="EMBL/GenBank/DDBJ databases">
        <authorList>
            <person name="de Groot N.N."/>
        </authorList>
    </citation>
    <scope>NUCLEOTIDE SEQUENCE [LARGE SCALE GENOMIC DNA]</scope>
    <source>
        <strain evidence="11 12">NE2</strain>
    </source>
</reference>
<keyword evidence="6 10" id="KW-0949">S-adenosyl-L-methionine</keyword>
<dbReference type="UniPathway" id="UPA00078">
    <property type="reaction ID" value="UER00160"/>
</dbReference>
<dbReference type="NCBIfam" id="NF004624">
    <property type="entry name" value="PRK05964.1"/>
    <property type="match status" value="1"/>
</dbReference>
<gene>
    <name evidence="10" type="primary">bioA</name>
    <name evidence="11" type="ORF">SAMN05444581_11028</name>
</gene>
<feature type="binding site" evidence="10">
    <location>
        <position position="271"/>
    </location>
    <ligand>
        <name>substrate</name>
    </ligand>
</feature>
<dbReference type="RefSeq" id="WP_091682927.1">
    <property type="nucleotide sequence ID" value="NZ_FOSN01000010.1"/>
</dbReference>
<dbReference type="GO" id="GO:0030170">
    <property type="term" value="F:pyridoxal phosphate binding"/>
    <property type="evidence" value="ECO:0007669"/>
    <property type="project" value="UniProtKB-UniRule"/>
</dbReference>
<dbReference type="GO" id="GO:0009102">
    <property type="term" value="P:biotin biosynthetic process"/>
    <property type="evidence" value="ECO:0007669"/>
    <property type="project" value="UniProtKB-UniRule"/>
</dbReference>
<sequence>MSQESPDWVTRGLPHIWQPYTQMKTAAKPLAAARAKGSRIVLADGRELIDGIASWWTACHGYNHPHIREAVVAQLDLMPHVMFGGLVHEPALTLARRLAALLPDPLERVFFSDSGSVAIEVAMKMAVQFWLNRGEAGRTRFISFKGGYHGDTFAAMAVCDPEEGMHSLFKGVMPEQIIAELPVDDARAAALEAVLARHAHEAAAILVEPLAQGAGGMLFHDTAVLRALRGAADRHGLLLIFDEIFTGFGRTGALFACEEAGVTPDILTLSKALTGGTMGLAATIASTRVFEGFLSDDPRRALMHGPTFMANPLACAAANASLDLFEREPRLKQVARIAAALEAGLEPCRDLPRVRDVRVKGAIGVVELERIADLNDLKRRFVEAGVFVRPFGNVVYLTPAFTIGEADLASLTGAIVRVLKEMARAG</sequence>
<feature type="binding site" evidence="10">
    <location>
        <begin position="306"/>
        <end position="307"/>
    </location>
    <ligand>
        <name>pyridoxal 5'-phosphate</name>
        <dbReference type="ChEBI" id="CHEBI:597326"/>
    </ligand>
</feature>
<evidence type="ECO:0000313" key="11">
    <source>
        <dbReference type="EMBL" id="SFK54438.1"/>
    </source>
</evidence>
<evidence type="ECO:0000256" key="3">
    <source>
        <dbReference type="ARBA" id="ARBA00022571"/>
    </source>
</evidence>
<comment type="similarity">
    <text evidence="10">Belongs to the class-III pyridoxal-phosphate-dependent aminotransferase family. BioA subfamily.</text>
</comment>
<evidence type="ECO:0000256" key="5">
    <source>
        <dbReference type="ARBA" id="ARBA00022679"/>
    </source>
</evidence>
<feature type="site" description="Participates in the substrate recognition with KAPA and in a stacking interaction with the adenine ring of SAM" evidence="10">
    <location>
        <position position="20"/>
    </location>
</feature>
<organism evidence="11 12">
    <name type="scientific">Methylocapsa palsarum</name>
    <dbReference type="NCBI Taxonomy" id="1612308"/>
    <lineage>
        <taxon>Bacteria</taxon>
        <taxon>Pseudomonadati</taxon>
        <taxon>Pseudomonadota</taxon>
        <taxon>Alphaproteobacteria</taxon>
        <taxon>Hyphomicrobiales</taxon>
        <taxon>Beijerinckiaceae</taxon>
        <taxon>Methylocapsa</taxon>
    </lineage>
</organism>